<gene>
    <name evidence="7" type="ORF">B0J11DRAFT_578385</name>
</gene>
<keyword evidence="8" id="KW-1185">Reference proteome</keyword>
<dbReference type="EC" id="1.14.99.56" evidence="5"/>
<organism evidence="7 8">
    <name type="scientific">Dendryphion nanum</name>
    <dbReference type="NCBI Taxonomy" id="256645"/>
    <lineage>
        <taxon>Eukaryota</taxon>
        <taxon>Fungi</taxon>
        <taxon>Dikarya</taxon>
        <taxon>Ascomycota</taxon>
        <taxon>Pezizomycotina</taxon>
        <taxon>Dothideomycetes</taxon>
        <taxon>Pleosporomycetidae</taxon>
        <taxon>Pleosporales</taxon>
        <taxon>Torulaceae</taxon>
        <taxon>Dendryphion</taxon>
    </lineage>
</organism>
<comment type="subcellular location">
    <subcellularLocation>
        <location evidence="2 5">Secreted</location>
    </subcellularLocation>
</comment>
<dbReference type="GO" id="GO:0030248">
    <property type="term" value="F:cellulose binding"/>
    <property type="evidence" value="ECO:0007669"/>
    <property type="project" value="UniProtKB-UniRule"/>
</dbReference>
<dbReference type="InterPro" id="IPR049892">
    <property type="entry name" value="AA9"/>
</dbReference>
<name>A0A9P9IPU2_9PLEO</name>
<evidence type="ECO:0000259" key="6">
    <source>
        <dbReference type="Pfam" id="PF03443"/>
    </source>
</evidence>
<keyword evidence="5" id="KW-0624">Polysaccharide degradation</keyword>
<dbReference type="InterPro" id="IPR005103">
    <property type="entry name" value="AA9_LPMO"/>
</dbReference>
<feature type="domain" description="Auxiliary Activity family 9 catalytic" evidence="6">
    <location>
        <begin position="20"/>
        <end position="239"/>
    </location>
</feature>
<keyword evidence="4 5" id="KW-1015">Disulfide bond</keyword>
<accession>A0A9P9IPU2</accession>
<evidence type="ECO:0000256" key="4">
    <source>
        <dbReference type="ARBA" id="ARBA00023157"/>
    </source>
</evidence>
<protein>
    <recommendedName>
        <fullName evidence="5">AA9 family lytic polysaccharide monooxygenase</fullName>
        <ecNumber evidence="5">1.14.99.56</ecNumber>
    </recommendedName>
    <alternativeName>
        <fullName evidence="5">Endo-beta-1,4-glucanase</fullName>
    </alternativeName>
    <alternativeName>
        <fullName evidence="5">Glycosyl hydrolase 61 family protein</fullName>
    </alternativeName>
</protein>
<comment type="domain">
    <text evidence="5">Has a modular structure: an endo-beta-1,4-glucanase catalytic module at the N-terminus, a linker rich in serines and threonines, and a C-terminal carbohydrate-binding module (CBM).</text>
</comment>
<evidence type="ECO:0000256" key="3">
    <source>
        <dbReference type="ARBA" id="ARBA00022525"/>
    </source>
</evidence>
<dbReference type="Gene3D" id="2.70.50.70">
    <property type="match status" value="1"/>
</dbReference>
<reference evidence="7" key="1">
    <citation type="journal article" date="2021" name="Nat. Commun.">
        <title>Genetic determinants of endophytism in the Arabidopsis root mycobiome.</title>
        <authorList>
            <person name="Mesny F."/>
            <person name="Miyauchi S."/>
            <person name="Thiergart T."/>
            <person name="Pickel B."/>
            <person name="Atanasova L."/>
            <person name="Karlsson M."/>
            <person name="Huettel B."/>
            <person name="Barry K.W."/>
            <person name="Haridas S."/>
            <person name="Chen C."/>
            <person name="Bauer D."/>
            <person name="Andreopoulos W."/>
            <person name="Pangilinan J."/>
            <person name="LaButti K."/>
            <person name="Riley R."/>
            <person name="Lipzen A."/>
            <person name="Clum A."/>
            <person name="Drula E."/>
            <person name="Henrissat B."/>
            <person name="Kohler A."/>
            <person name="Grigoriev I.V."/>
            <person name="Martin F.M."/>
            <person name="Hacquard S."/>
        </authorList>
    </citation>
    <scope>NUCLEOTIDE SEQUENCE</scope>
    <source>
        <strain evidence="7">MPI-CAGE-CH-0243</strain>
    </source>
</reference>
<proteinExistence type="predicted"/>
<dbReference type="AlphaFoldDB" id="A0A9P9IPU2"/>
<keyword evidence="7" id="KW-0378">Hydrolase</keyword>
<evidence type="ECO:0000313" key="7">
    <source>
        <dbReference type="EMBL" id="KAH7128146.1"/>
    </source>
</evidence>
<dbReference type="Pfam" id="PF03443">
    <property type="entry name" value="AA9"/>
    <property type="match status" value="1"/>
</dbReference>
<comment type="cofactor">
    <cofactor evidence="1">
        <name>Cu(2+)</name>
        <dbReference type="ChEBI" id="CHEBI:29036"/>
    </cofactor>
</comment>
<dbReference type="OrthoDB" id="6038816at2759"/>
<dbReference type="GO" id="GO:0005576">
    <property type="term" value="C:extracellular region"/>
    <property type="evidence" value="ECO:0007669"/>
    <property type="project" value="UniProtKB-SubCell"/>
</dbReference>
<keyword evidence="3 5" id="KW-0964">Secreted</keyword>
<evidence type="ECO:0000313" key="8">
    <source>
        <dbReference type="Proteomes" id="UP000700596"/>
    </source>
</evidence>
<comment type="catalytic activity">
    <reaction evidence="5">
        <text>[(1-&gt;4)-beta-D-glucosyl]n+m + reduced acceptor + O2 = 4-dehydro-beta-D-glucosyl-[(1-&gt;4)-beta-D-glucosyl]n-1 + [(1-&gt;4)-beta-D-glucosyl]m + acceptor + H2O.</text>
        <dbReference type="EC" id="1.14.99.56"/>
    </reaction>
</comment>
<keyword evidence="5" id="KW-0119">Carbohydrate metabolism</keyword>
<evidence type="ECO:0000256" key="1">
    <source>
        <dbReference type="ARBA" id="ARBA00001973"/>
    </source>
</evidence>
<dbReference type="GO" id="GO:0030245">
    <property type="term" value="P:cellulose catabolic process"/>
    <property type="evidence" value="ECO:0007669"/>
    <property type="project" value="UniProtKB-UniRule"/>
</dbReference>
<keyword evidence="5" id="KW-0136">Cellulose degradation</keyword>
<dbReference type="GO" id="GO:0008810">
    <property type="term" value="F:cellulase activity"/>
    <property type="evidence" value="ECO:0007669"/>
    <property type="project" value="UniProtKB-UniRule"/>
</dbReference>
<comment type="function">
    <text evidence="5">Lytic polysaccharide monooxygenase (LMPO) that depolymerizes crystalline and amorphous polysaccharides via the oxidation of scissile alpha- or beta-(1-4)-glycosidic bonds, yielding C1 and/or C4 oxidation products. Catalysis by LPMOs requires the reduction of the active-site copper from Cu(II) to Cu(I) by a reducing agent and H(2)O(2) or O(2) as a cosubstrate.</text>
</comment>
<dbReference type="EMBL" id="JAGMWT010000005">
    <property type="protein sequence ID" value="KAH7128146.1"/>
    <property type="molecule type" value="Genomic_DNA"/>
</dbReference>
<dbReference type="Proteomes" id="UP000700596">
    <property type="component" value="Unassembled WGS sequence"/>
</dbReference>
<dbReference type="PANTHER" id="PTHR33353:SF2">
    <property type="entry name" value="ENDO-BETA-1,4-GLUCANASE D"/>
    <property type="match status" value="1"/>
</dbReference>
<dbReference type="PANTHER" id="PTHR33353">
    <property type="entry name" value="PUTATIVE (AFU_ORTHOLOGUE AFUA_1G12560)-RELATED"/>
    <property type="match status" value="1"/>
</dbReference>
<evidence type="ECO:0000256" key="5">
    <source>
        <dbReference type="RuleBase" id="RU368122"/>
    </source>
</evidence>
<sequence>MKSAIILLFGSTIFTVIDAHWIFDRIVYEKKWTQPFEYVRQVSPKENESPDVALIFPNTNPDSTDIRCGRNATLGWSKPNTATVKAGDKMGFIVNVESVGKGRMYHPGFTSAWLSKAPGDDLNSYAGDGDWFKIMSVTGRTEQSANFSDPAIPHDRAKDMWGTYSSESWNFTIPVTTPPGKYLVRFEHIFPNVYDSQFYVACAHVNILNSGSVGTPGPLVKIPGVYKRGQSDVYFYTYDYYIGGKKIENFIPPYPPVWQG</sequence>
<comment type="caution">
    <text evidence="7">The sequence shown here is derived from an EMBL/GenBank/DDBJ whole genome shotgun (WGS) entry which is preliminary data.</text>
</comment>
<evidence type="ECO:0000256" key="2">
    <source>
        <dbReference type="ARBA" id="ARBA00004613"/>
    </source>
</evidence>